<dbReference type="GO" id="GO:0000721">
    <property type="term" value="F:(R,R)-butanediol dehydrogenase activity"/>
    <property type="evidence" value="ECO:0007669"/>
    <property type="project" value="TreeGrafter"/>
</dbReference>
<keyword evidence="5" id="KW-0560">Oxidoreductase</keyword>
<keyword evidence="3 6" id="KW-0479">Metal-binding</keyword>
<dbReference type="AlphaFoldDB" id="A0A5B8TFW2"/>
<evidence type="ECO:0000313" key="8">
    <source>
        <dbReference type="EMBL" id="QEA52752.1"/>
    </source>
</evidence>
<evidence type="ECO:0000259" key="7">
    <source>
        <dbReference type="SMART" id="SM00829"/>
    </source>
</evidence>
<dbReference type="PANTHER" id="PTHR43161:SF23">
    <property type="entry name" value="(R,R)-BUTANEDIOL DEHYDROGENASE-RELATED"/>
    <property type="match status" value="1"/>
</dbReference>
<dbReference type="SMART" id="SM00829">
    <property type="entry name" value="PKS_ER"/>
    <property type="match status" value="1"/>
</dbReference>
<dbReference type="GO" id="GO:0034079">
    <property type="term" value="P:butanediol biosynthetic process"/>
    <property type="evidence" value="ECO:0007669"/>
    <property type="project" value="TreeGrafter"/>
</dbReference>
<evidence type="ECO:0000256" key="4">
    <source>
        <dbReference type="ARBA" id="ARBA00022833"/>
    </source>
</evidence>
<evidence type="ECO:0000256" key="3">
    <source>
        <dbReference type="ARBA" id="ARBA00022723"/>
    </source>
</evidence>
<gene>
    <name evidence="8" type="ORF">FGL77_05165</name>
</gene>
<dbReference type="InterPro" id="IPR036291">
    <property type="entry name" value="NAD(P)-bd_dom_sf"/>
</dbReference>
<dbReference type="InterPro" id="IPR013149">
    <property type="entry name" value="ADH-like_C"/>
</dbReference>
<evidence type="ECO:0000256" key="5">
    <source>
        <dbReference type="ARBA" id="ARBA00023002"/>
    </source>
</evidence>
<dbReference type="Gene3D" id="3.90.180.10">
    <property type="entry name" value="Medium-chain alcohol dehydrogenases, catalytic domain"/>
    <property type="match status" value="1"/>
</dbReference>
<dbReference type="EMBL" id="CP042392">
    <property type="protein sequence ID" value="QEA52752.1"/>
    <property type="molecule type" value="Genomic_DNA"/>
</dbReference>
<dbReference type="PANTHER" id="PTHR43161">
    <property type="entry name" value="SORBITOL DEHYDROGENASE"/>
    <property type="match status" value="1"/>
</dbReference>
<comment type="similarity">
    <text evidence="2 6">Belongs to the zinc-containing alcohol dehydrogenase family.</text>
</comment>
<feature type="domain" description="Enoyl reductase (ER)" evidence="7">
    <location>
        <begin position="8"/>
        <end position="352"/>
    </location>
</feature>
<dbReference type="CDD" id="cd08233">
    <property type="entry name" value="butanediol_DH_like"/>
    <property type="match status" value="1"/>
</dbReference>
<dbReference type="InterPro" id="IPR020843">
    <property type="entry name" value="ER"/>
</dbReference>
<dbReference type="Proteomes" id="UP000321772">
    <property type="component" value="Chromosome"/>
</dbReference>
<proteinExistence type="inferred from homology"/>
<evidence type="ECO:0000256" key="2">
    <source>
        <dbReference type="ARBA" id="ARBA00008072"/>
    </source>
</evidence>
<organism evidence="8 9">
    <name type="scientific">Loigolactobacillus coryniformis</name>
    <dbReference type="NCBI Taxonomy" id="1610"/>
    <lineage>
        <taxon>Bacteria</taxon>
        <taxon>Bacillati</taxon>
        <taxon>Bacillota</taxon>
        <taxon>Bacilli</taxon>
        <taxon>Lactobacillales</taxon>
        <taxon>Lactobacillaceae</taxon>
        <taxon>Loigolactobacillus</taxon>
    </lineage>
</organism>
<dbReference type="InterPro" id="IPR011032">
    <property type="entry name" value="GroES-like_sf"/>
</dbReference>
<dbReference type="InterPro" id="IPR013154">
    <property type="entry name" value="ADH-like_N"/>
</dbReference>
<evidence type="ECO:0000313" key="9">
    <source>
        <dbReference type="Proteomes" id="UP000321772"/>
    </source>
</evidence>
<keyword evidence="4 6" id="KW-0862">Zinc</keyword>
<dbReference type="Pfam" id="PF08240">
    <property type="entry name" value="ADH_N"/>
    <property type="match status" value="1"/>
</dbReference>
<dbReference type="Pfam" id="PF00107">
    <property type="entry name" value="ADH_zinc_N"/>
    <property type="match status" value="1"/>
</dbReference>
<dbReference type="InterPro" id="IPR002328">
    <property type="entry name" value="ADH_Zn_CS"/>
</dbReference>
<evidence type="ECO:0000256" key="6">
    <source>
        <dbReference type="RuleBase" id="RU361277"/>
    </source>
</evidence>
<name>A0A5B8TFW2_9LACO</name>
<dbReference type="GO" id="GO:0008270">
    <property type="term" value="F:zinc ion binding"/>
    <property type="evidence" value="ECO:0007669"/>
    <property type="project" value="InterPro"/>
</dbReference>
<dbReference type="SUPFAM" id="SSF51735">
    <property type="entry name" value="NAD(P)-binding Rossmann-fold domains"/>
    <property type="match status" value="1"/>
</dbReference>
<reference evidence="8 9" key="1">
    <citation type="submission" date="2019-06" db="EMBL/GenBank/DDBJ databases">
        <title>Genome analyses of bacteria isolated from kimchi.</title>
        <authorList>
            <person name="Lee S."/>
            <person name="Ahn S."/>
            <person name="Roh S."/>
        </authorList>
    </citation>
    <scope>NUCLEOTIDE SEQUENCE [LARGE SCALE GENOMIC DNA]</scope>
    <source>
        <strain evidence="8 9">CBA3616</strain>
    </source>
</reference>
<dbReference type="Gene3D" id="3.40.50.720">
    <property type="entry name" value="NAD(P)-binding Rossmann-like Domain"/>
    <property type="match status" value="1"/>
</dbReference>
<sequence length="355" mass="37753">MQAARIYGAKDIRIEDVPLTPPQADEVQLKVKYCGICGSDLHEYLEGWGLPTQPYPLTGQTLPVIEGHEFSGEIVAVGAAVTTLAVGDHVTVEPIIACGDCENCRKGQYNICLNAVAADDAGNFLGFSANGGFAEYATVKAAFTHQLPAGMSYELGALAEPTAVVYEAIKKSRLRAGQDIAILGAGPIGLLTAILAKIAGANHIFVIDVAPERLKVAEQLGFSGVFNPSDADVNALIRQQVPNGVDIAYEAAGVQPTFNTALKLIKRGGILQVIALFGKPITFDITNDVITEGIDIYTTITYQNSFPQVLGIIDNNRELIGQIITKKISLAQLIPEGILALTQDKSQVKILVTPE</sequence>
<dbReference type="PROSITE" id="PS00059">
    <property type="entry name" value="ADH_ZINC"/>
    <property type="match status" value="1"/>
</dbReference>
<evidence type="ECO:0000256" key="1">
    <source>
        <dbReference type="ARBA" id="ARBA00001947"/>
    </source>
</evidence>
<dbReference type="RefSeq" id="WP_146988719.1">
    <property type="nucleotide sequence ID" value="NZ_CP042392.1"/>
</dbReference>
<protein>
    <submittedName>
        <fullName evidence="8">2,3-butanediol dehydrogenase</fullName>
    </submittedName>
</protein>
<comment type="cofactor">
    <cofactor evidence="1 6">
        <name>Zn(2+)</name>
        <dbReference type="ChEBI" id="CHEBI:29105"/>
    </cofactor>
</comment>
<dbReference type="GO" id="GO:0005737">
    <property type="term" value="C:cytoplasm"/>
    <property type="evidence" value="ECO:0007669"/>
    <property type="project" value="TreeGrafter"/>
</dbReference>
<dbReference type="SUPFAM" id="SSF50129">
    <property type="entry name" value="GroES-like"/>
    <property type="match status" value="1"/>
</dbReference>
<accession>A0A5B8TFW2</accession>